<dbReference type="GO" id="GO:0016491">
    <property type="term" value="F:oxidoreductase activity"/>
    <property type="evidence" value="ECO:0007669"/>
    <property type="project" value="UniProtKB-KW"/>
</dbReference>
<dbReference type="EMBL" id="PSZC01000002">
    <property type="protein sequence ID" value="PPJ39276.1"/>
    <property type="molecule type" value="Genomic_DNA"/>
</dbReference>
<dbReference type="GO" id="GO:0051537">
    <property type="term" value="F:2 iron, 2 sulfur cluster binding"/>
    <property type="evidence" value="ECO:0007669"/>
    <property type="project" value="UniProtKB-KW"/>
</dbReference>
<dbReference type="Gene3D" id="3.40.50.80">
    <property type="entry name" value="Nucleotide-binding domain of ferredoxin-NADP reductase (FNR) module"/>
    <property type="match status" value="1"/>
</dbReference>
<dbReference type="InterPro" id="IPR039261">
    <property type="entry name" value="FNR_nucleotide-bd"/>
</dbReference>
<evidence type="ECO:0000256" key="5">
    <source>
        <dbReference type="ARBA" id="ARBA00023002"/>
    </source>
</evidence>
<dbReference type="PROSITE" id="PS51085">
    <property type="entry name" value="2FE2S_FER_2"/>
    <property type="match status" value="1"/>
</dbReference>
<evidence type="ECO:0000256" key="6">
    <source>
        <dbReference type="ARBA" id="ARBA00023004"/>
    </source>
</evidence>
<comment type="caution">
    <text evidence="10">The sequence shown here is derived from an EMBL/GenBank/DDBJ whole genome shotgun (WGS) entry which is preliminary data.</text>
</comment>
<dbReference type="InterPro" id="IPR006058">
    <property type="entry name" value="2Fe2S_fd_BS"/>
</dbReference>
<dbReference type="PANTHER" id="PTHR47354:SF1">
    <property type="entry name" value="CARNITINE MONOOXYGENASE REDUCTASE SUBUNIT"/>
    <property type="match status" value="1"/>
</dbReference>
<reference evidence="10 11" key="1">
    <citation type="submission" date="2018-02" db="EMBL/GenBank/DDBJ databases">
        <title>8 Nocardia nova and 1 Nocardia cyriacigeorgica strain used for evolution to TMP-SMX.</title>
        <authorList>
            <person name="Mehta H."/>
            <person name="Weng J."/>
            <person name="Shamoo Y."/>
        </authorList>
    </citation>
    <scope>NUCLEOTIDE SEQUENCE [LARGE SCALE GENOMIC DNA]</scope>
    <source>
        <strain evidence="10 11">MDA3139</strain>
    </source>
</reference>
<dbReference type="CDD" id="cd00207">
    <property type="entry name" value="fer2"/>
    <property type="match status" value="1"/>
</dbReference>
<dbReference type="OrthoDB" id="502624at2"/>
<evidence type="ECO:0000313" key="11">
    <source>
        <dbReference type="Proteomes" id="UP000239874"/>
    </source>
</evidence>
<evidence type="ECO:0000256" key="1">
    <source>
        <dbReference type="ARBA" id="ARBA00001974"/>
    </source>
</evidence>
<dbReference type="GO" id="GO:0046872">
    <property type="term" value="F:metal ion binding"/>
    <property type="evidence" value="ECO:0007669"/>
    <property type="project" value="UniProtKB-KW"/>
</dbReference>
<gene>
    <name evidence="10" type="ORF">C5E45_03625</name>
</gene>
<organism evidence="10 11">
    <name type="scientific">Nocardia nova</name>
    <dbReference type="NCBI Taxonomy" id="37330"/>
    <lineage>
        <taxon>Bacteria</taxon>
        <taxon>Bacillati</taxon>
        <taxon>Actinomycetota</taxon>
        <taxon>Actinomycetes</taxon>
        <taxon>Mycobacteriales</taxon>
        <taxon>Nocardiaceae</taxon>
        <taxon>Nocardia</taxon>
    </lineage>
</organism>
<dbReference type="PRINTS" id="PR00409">
    <property type="entry name" value="PHDIOXRDTASE"/>
</dbReference>
<dbReference type="InterPro" id="IPR008333">
    <property type="entry name" value="Cbr1-like_FAD-bd_dom"/>
</dbReference>
<dbReference type="InterPro" id="IPR017927">
    <property type="entry name" value="FAD-bd_FR_type"/>
</dbReference>
<dbReference type="InterPro" id="IPR012675">
    <property type="entry name" value="Beta-grasp_dom_sf"/>
</dbReference>
<dbReference type="SUPFAM" id="SSF52343">
    <property type="entry name" value="Ferredoxin reductase-like, C-terminal NADP-linked domain"/>
    <property type="match status" value="1"/>
</dbReference>
<dbReference type="Proteomes" id="UP000239874">
    <property type="component" value="Unassembled WGS sequence"/>
</dbReference>
<dbReference type="CDD" id="cd06185">
    <property type="entry name" value="PDR_like"/>
    <property type="match status" value="1"/>
</dbReference>
<dbReference type="Gene3D" id="2.40.30.10">
    <property type="entry name" value="Translation factors"/>
    <property type="match status" value="1"/>
</dbReference>
<keyword evidence="2" id="KW-0285">Flavoprotein</keyword>
<dbReference type="Pfam" id="PF00970">
    <property type="entry name" value="FAD_binding_6"/>
    <property type="match status" value="1"/>
</dbReference>
<dbReference type="PROSITE" id="PS51384">
    <property type="entry name" value="FAD_FR"/>
    <property type="match status" value="1"/>
</dbReference>
<keyword evidence="4" id="KW-0479">Metal-binding</keyword>
<evidence type="ECO:0000256" key="7">
    <source>
        <dbReference type="ARBA" id="ARBA00023014"/>
    </source>
</evidence>
<dbReference type="SUPFAM" id="SSF54292">
    <property type="entry name" value="2Fe-2S ferredoxin-like"/>
    <property type="match status" value="1"/>
</dbReference>
<comment type="cofactor">
    <cofactor evidence="1">
        <name>FAD</name>
        <dbReference type="ChEBI" id="CHEBI:57692"/>
    </cofactor>
</comment>
<dbReference type="InterPro" id="IPR036010">
    <property type="entry name" value="2Fe-2S_ferredoxin-like_sf"/>
</dbReference>
<evidence type="ECO:0000256" key="3">
    <source>
        <dbReference type="ARBA" id="ARBA00022714"/>
    </source>
</evidence>
<keyword evidence="3" id="KW-0001">2Fe-2S</keyword>
<dbReference type="PROSITE" id="PS00197">
    <property type="entry name" value="2FE2S_FER_1"/>
    <property type="match status" value="1"/>
</dbReference>
<keyword evidence="6" id="KW-0408">Iron</keyword>
<dbReference type="RefSeq" id="WP_104374242.1">
    <property type="nucleotide sequence ID" value="NZ_PSZC01000002.1"/>
</dbReference>
<protein>
    <submittedName>
        <fullName evidence="10">Oxidoreductase</fullName>
    </submittedName>
</protein>
<proteinExistence type="predicted"/>
<dbReference type="Gene3D" id="3.10.20.30">
    <property type="match status" value="1"/>
</dbReference>
<sequence length="322" mass="34449">MSATSRVEPKLDLIVAGKAVVADDVVELTLRDPSDRQLPAWEPGAHIDLVLGPDLVRQYSLCGDPDDRSCFRVAVLREPNGRGGSEYVHTALEVGESIRIAGPRNHFRLVDAKSYLFIAGGIGVTPIIPMVRAAAARGARWCLLYGGRTRASMAFGADLVVEYADRVALRPQDETGLLDLAGALDGLDLADEPAVYCCGPEALLLAAEQCCAERGIAVHVERFAPKAIVVDEPERSFEVDLAQSGTTVRVAADQTIVAALEAARFEVPTSCEEGTCGTCETRVLGGVPDHRDSLLTPEEQAANDTMMVCVSRANTPRLVLDL</sequence>
<keyword evidence="5" id="KW-0560">Oxidoreductase</keyword>
<name>A0A2S6AVL8_9NOCA</name>
<dbReference type="InterPro" id="IPR050415">
    <property type="entry name" value="MRET"/>
</dbReference>
<evidence type="ECO:0000259" key="8">
    <source>
        <dbReference type="PROSITE" id="PS51085"/>
    </source>
</evidence>
<dbReference type="InterPro" id="IPR001041">
    <property type="entry name" value="2Fe-2S_ferredoxin-type"/>
</dbReference>
<dbReference type="SUPFAM" id="SSF63380">
    <property type="entry name" value="Riboflavin synthase domain-like"/>
    <property type="match status" value="1"/>
</dbReference>
<evidence type="ECO:0000259" key="9">
    <source>
        <dbReference type="PROSITE" id="PS51384"/>
    </source>
</evidence>
<dbReference type="PANTHER" id="PTHR47354">
    <property type="entry name" value="NADH OXIDOREDUCTASE HCR"/>
    <property type="match status" value="1"/>
</dbReference>
<evidence type="ECO:0000256" key="2">
    <source>
        <dbReference type="ARBA" id="ARBA00022630"/>
    </source>
</evidence>
<keyword evidence="7" id="KW-0411">Iron-sulfur</keyword>
<dbReference type="InterPro" id="IPR017938">
    <property type="entry name" value="Riboflavin_synthase-like_b-brl"/>
</dbReference>
<feature type="domain" description="2Fe-2S ferredoxin-type" evidence="8">
    <location>
        <begin position="237"/>
        <end position="322"/>
    </location>
</feature>
<evidence type="ECO:0000256" key="4">
    <source>
        <dbReference type="ARBA" id="ARBA00022723"/>
    </source>
</evidence>
<accession>A0A2S6AVL8</accession>
<dbReference type="AlphaFoldDB" id="A0A2S6AVL8"/>
<feature type="domain" description="FAD-binding FR-type" evidence="9">
    <location>
        <begin position="8"/>
        <end position="110"/>
    </location>
</feature>
<dbReference type="Pfam" id="PF00111">
    <property type="entry name" value="Fer2"/>
    <property type="match status" value="1"/>
</dbReference>
<evidence type="ECO:0000313" key="10">
    <source>
        <dbReference type="EMBL" id="PPJ39276.1"/>
    </source>
</evidence>